<reference evidence="1" key="1">
    <citation type="journal article" date="2015" name="Nature">
        <title>Complex archaea that bridge the gap between prokaryotes and eukaryotes.</title>
        <authorList>
            <person name="Spang A."/>
            <person name="Saw J.H."/>
            <person name="Jorgensen S.L."/>
            <person name="Zaremba-Niedzwiedzka K."/>
            <person name="Martijn J."/>
            <person name="Lind A.E."/>
            <person name="van Eijk R."/>
            <person name="Schleper C."/>
            <person name="Guy L."/>
            <person name="Ettema T.J."/>
        </authorList>
    </citation>
    <scope>NUCLEOTIDE SEQUENCE</scope>
</reference>
<accession>A0A0F9RMM8</accession>
<evidence type="ECO:0000313" key="1">
    <source>
        <dbReference type="EMBL" id="KKN26201.1"/>
    </source>
</evidence>
<protein>
    <submittedName>
        <fullName evidence="1">Uncharacterized protein</fullName>
    </submittedName>
</protein>
<proteinExistence type="predicted"/>
<comment type="caution">
    <text evidence="1">The sequence shown here is derived from an EMBL/GenBank/DDBJ whole genome shotgun (WGS) entry which is preliminary data.</text>
</comment>
<sequence length="383" mass="44760">MKLIIDGDYDKSLVELIGKQSLPISHIIVHVPQNPIGNGSIFLPKKTPSFEEFEDFSRVLLDNNIVPIAGIDSTCQGNFEAHMKQYKATSALLETLKELEYKNLLVSSPNNIGFVKEHFPSAKIYLSYSQYVTSLNRGRIFFEIGADNVILHPDIVRYFNVLKNFIKLKQDFEKTKEIESILPLNIGCNWGCIQWYQHHNMQSHRTIESPILSNQEVYSDIEDEFDYPLLYCWKERLEKPENLLKSGWISPSNIMMYENLGFETFILFTSGFSTEKILRIIKNYEKKQLTTNFDEILNIPEPYGNYWSSNEVRNSMIKLKPEIINDFCKDFPYQAHYPLESEMNSYCYDYIKKLQFGSSQERKNILDLINNKMRIMEKGAIKR</sequence>
<dbReference type="AlphaFoldDB" id="A0A0F9RMM8"/>
<dbReference type="EMBL" id="LAZR01002739">
    <property type="protein sequence ID" value="KKN26201.1"/>
    <property type="molecule type" value="Genomic_DNA"/>
</dbReference>
<name>A0A0F9RMM8_9ZZZZ</name>
<organism evidence="1">
    <name type="scientific">marine sediment metagenome</name>
    <dbReference type="NCBI Taxonomy" id="412755"/>
    <lineage>
        <taxon>unclassified sequences</taxon>
        <taxon>metagenomes</taxon>
        <taxon>ecological metagenomes</taxon>
    </lineage>
</organism>
<gene>
    <name evidence="1" type="ORF">LCGC14_0877120</name>
</gene>